<keyword evidence="3" id="KW-1185">Reference proteome</keyword>
<evidence type="ECO:0000313" key="3">
    <source>
        <dbReference type="Proteomes" id="UP001556118"/>
    </source>
</evidence>
<dbReference type="SUPFAM" id="SSF54427">
    <property type="entry name" value="NTF2-like"/>
    <property type="match status" value="1"/>
</dbReference>
<organism evidence="1 3">
    <name type="scientific">Novosphingobium rhizovicinum</name>
    <dbReference type="NCBI Taxonomy" id="3228928"/>
    <lineage>
        <taxon>Bacteria</taxon>
        <taxon>Pseudomonadati</taxon>
        <taxon>Pseudomonadota</taxon>
        <taxon>Alphaproteobacteria</taxon>
        <taxon>Sphingomonadales</taxon>
        <taxon>Sphingomonadaceae</taxon>
        <taxon>Novosphingobium</taxon>
    </lineage>
</organism>
<gene>
    <name evidence="1" type="ORF">ABUH87_12590</name>
    <name evidence="2" type="ORF">ABUH87_13700</name>
</gene>
<reference evidence="1 3" key="1">
    <citation type="submission" date="2024-06" db="EMBL/GenBank/DDBJ databases">
        <title>Novosphingobium rhizovicinus M1R2S20.</title>
        <authorList>
            <person name="Sun J.-Q."/>
        </authorList>
    </citation>
    <scope>NUCLEOTIDE SEQUENCE [LARGE SCALE GENOMIC DNA]</scope>
    <source>
        <strain evidence="1 3">M1R2S20</strain>
    </source>
</reference>
<evidence type="ECO:0008006" key="4">
    <source>
        <dbReference type="Google" id="ProtNLM"/>
    </source>
</evidence>
<dbReference type="EMBL" id="JBFNXR010000051">
    <property type="protein sequence ID" value="MEW9856191.1"/>
    <property type="molecule type" value="Genomic_DNA"/>
</dbReference>
<evidence type="ECO:0000313" key="2">
    <source>
        <dbReference type="EMBL" id="MEW9856191.1"/>
    </source>
</evidence>
<protein>
    <recommendedName>
        <fullName evidence="4">SnoaL-like protein</fullName>
    </recommendedName>
</protein>
<comment type="caution">
    <text evidence="1">The sequence shown here is derived from an EMBL/GenBank/DDBJ whole genome shotgun (WGS) entry which is preliminary data.</text>
</comment>
<dbReference type="InterPro" id="IPR032710">
    <property type="entry name" value="NTF2-like_dom_sf"/>
</dbReference>
<dbReference type="RefSeq" id="WP_367774210.1">
    <property type="nucleotide sequence ID" value="NZ_JBFNXR010000050.1"/>
</dbReference>
<dbReference type="Proteomes" id="UP001556118">
    <property type="component" value="Unassembled WGS sequence"/>
</dbReference>
<name>A0ABV3RDP9_9SPHN</name>
<evidence type="ECO:0000313" key="1">
    <source>
        <dbReference type="EMBL" id="MEW9855973.1"/>
    </source>
</evidence>
<sequence length="156" mass="17460">MSHQIIGHVIGEYTGLSRKVLEYSQLMKGLVDAAKQPSFTESRWDELAAAVDTASFERVGNFMEVMDWPTYRSFLHGWAQSSDWDCSFKRVSENGNVVLLELEERSSVGEASSTVNSVSVYEFDDTGKIRHLDIYLQMPMPDPALLASYQGIDIAG</sequence>
<dbReference type="Gene3D" id="3.10.450.50">
    <property type="match status" value="1"/>
</dbReference>
<accession>A0ABV3RDP9</accession>
<dbReference type="EMBL" id="JBFNXR010000050">
    <property type="protein sequence ID" value="MEW9855973.1"/>
    <property type="molecule type" value="Genomic_DNA"/>
</dbReference>
<proteinExistence type="predicted"/>